<evidence type="ECO:0000313" key="2">
    <source>
        <dbReference type="EMBL" id="TRZ22897.1"/>
    </source>
</evidence>
<comment type="caution">
    <text evidence="2">The sequence shown here is derived from an EMBL/GenBank/DDBJ whole genome shotgun (WGS) entry which is preliminary data.</text>
</comment>
<organism evidence="2 3">
    <name type="scientific">Zosterops borbonicus</name>
    <dbReference type="NCBI Taxonomy" id="364589"/>
    <lineage>
        <taxon>Eukaryota</taxon>
        <taxon>Metazoa</taxon>
        <taxon>Chordata</taxon>
        <taxon>Craniata</taxon>
        <taxon>Vertebrata</taxon>
        <taxon>Euteleostomi</taxon>
        <taxon>Archelosauria</taxon>
        <taxon>Archosauria</taxon>
        <taxon>Dinosauria</taxon>
        <taxon>Saurischia</taxon>
        <taxon>Theropoda</taxon>
        <taxon>Coelurosauria</taxon>
        <taxon>Aves</taxon>
        <taxon>Neognathae</taxon>
        <taxon>Neoaves</taxon>
        <taxon>Telluraves</taxon>
        <taxon>Australaves</taxon>
        <taxon>Passeriformes</taxon>
        <taxon>Sylvioidea</taxon>
        <taxon>Zosteropidae</taxon>
        <taxon>Zosterops</taxon>
    </lineage>
</organism>
<dbReference type="Proteomes" id="UP000796761">
    <property type="component" value="Unassembled WGS sequence"/>
</dbReference>
<evidence type="ECO:0000256" key="1">
    <source>
        <dbReference type="SAM" id="MobiDB-lite"/>
    </source>
</evidence>
<accession>A0A8K1GRU7</accession>
<feature type="compositionally biased region" description="Basic residues" evidence="1">
    <location>
        <begin position="1"/>
        <end position="10"/>
    </location>
</feature>
<protein>
    <submittedName>
        <fullName evidence="2">Uncharacterized protein</fullName>
    </submittedName>
</protein>
<sequence>MEKRQKKPKAKGYSQDKEAIKMLISPAPKGPPSQNDDAEEWFFEELRGASKSTALVLMENFNLPEISWDHYNASRGQARRFLKNLDDSFTLREPTQKDALLDLLLVKRGFCE</sequence>
<dbReference type="EMBL" id="SWJQ01000086">
    <property type="protein sequence ID" value="TRZ22897.1"/>
    <property type="molecule type" value="Genomic_DNA"/>
</dbReference>
<dbReference type="OrthoDB" id="6152807at2759"/>
<dbReference type="AlphaFoldDB" id="A0A8K1GRU7"/>
<keyword evidence="3" id="KW-1185">Reference proteome</keyword>
<gene>
    <name evidence="2" type="ORF">HGM15179_004206</name>
</gene>
<name>A0A8K1GRU7_9PASS</name>
<proteinExistence type="predicted"/>
<feature type="region of interest" description="Disordered" evidence="1">
    <location>
        <begin position="1"/>
        <end position="37"/>
    </location>
</feature>
<evidence type="ECO:0000313" key="3">
    <source>
        <dbReference type="Proteomes" id="UP000796761"/>
    </source>
</evidence>
<reference evidence="2" key="1">
    <citation type="submission" date="2019-04" db="EMBL/GenBank/DDBJ databases">
        <title>Genome assembly of Zosterops borbonicus 15179.</title>
        <authorList>
            <person name="Leroy T."/>
            <person name="Anselmetti Y."/>
            <person name="Tilak M.-K."/>
            <person name="Nabholz B."/>
        </authorList>
    </citation>
    <scope>NUCLEOTIDE SEQUENCE</scope>
    <source>
        <strain evidence="2">HGM_15179</strain>
        <tissue evidence="2">Muscle</tissue>
    </source>
</reference>